<evidence type="ECO:0000259" key="4">
    <source>
        <dbReference type="Pfam" id="PF13656"/>
    </source>
</evidence>
<dbReference type="GO" id="GO:0046983">
    <property type="term" value="F:protein dimerization activity"/>
    <property type="evidence" value="ECO:0007669"/>
    <property type="project" value="InterPro"/>
</dbReference>
<name>A0A401H9T4_AERPX</name>
<dbReference type="InterPro" id="IPR008193">
    <property type="entry name" value="RNA_pol_Rpb11_13-16kDa_CS"/>
</dbReference>
<dbReference type="GO" id="GO:0003899">
    <property type="term" value="F:DNA-directed RNA polymerase activity"/>
    <property type="evidence" value="ECO:0007669"/>
    <property type="project" value="UniProtKB-UniRule"/>
</dbReference>
<dbReference type="Pfam" id="PF13656">
    <property type="entry name" value="RNA_pol_L_2"/>
    <property type="match status" value="1"/>
</dbReference>
<accession>A0A401H9T4</accession>
<dbReference type="InterPro" id="IPR022905">
    <property type="entry name" value="Rpo11-like"/>
</dbReference>
<protein>
    <recommendedName>
        <fullName evidence="3">DNA-directed RNA polymerase subunit Rpo11</fullName>
        <ecNumber evidence="3">2.7.7.6</ecNumber>
    </recommendedName>
    <alternativeName>
        <fullName evidence="3">DNA-directed RNA polymerase subunit L</fullName>
    </alternativeName>
</protein>
<evidence type="ECO:0000256" key="3">
    <source>
        <dbReference type="HAMAP-Rule" id="MF_00261"/>
    </source>
</evidence>
<dbReference type="PROSITE" id="PS01154">
    <property type="entry name" value="RNA_POL_L_13KD"/>
    <property type="match status" value="1"/>
</dbReference>
<keyword evidence="3" id="KW-0808">Transferase</keyword>
<dbReference type="RefSeq" id="WP_165487923.1">
    <property type="nucleotide sequence ID" value="NZ_BDMD01000041.1"/>
</dbReference>
<comment type="function">
    <text evidence="3">DNA-dependent RNA polymerase (RNAP) catalyzes the transcription of DNA into RNA using the four ribonucleoside triphosphates as substrates.</text>
</comment>
<keyword evidence="3" id="KW-0963">Cytoplasm</keyword>
<dbReference type="GO" id="GO:0006351">
    <property type="term" value="P:DNA-templated transcription"/>
    <property type="evidence" value="ECO:0007669"/>
    <property type="project" value="UniProtKB-UniRule"/>
</dbReference>
<comment type="similarity">
    <text evidence="3">Belongs to the archaeal Rpo11/eukaryotic RPB11/RPC19 RNA polymerase subunit family.</text>
</comment>
<dbReference type="Gene3D" id="3.30.1360.10">
    <property type="entry name" value="RNA polymerase, RBP11-like subunit"/>
    <property type="match status" value="1"/>
</dbReference>
<dbReference type="CDD" id="cd06927">
    <property type="entry name" value="RNAP_L"/>
    <property type="match status" value="1"/>
</dbReference>
<keyword evidence="3" id="KW-0548">Nucleotidyltransferase</keyword>
<reference evidence="5 6" key="1">
    <citation type="submission" date="2017-02" db="EMBL/GenBank/DDBJ databases">
        <title>isolation and characterization of a novel temperate virus Aeropyrum globular virus 1 infecting hyperthermophilic archaeon Aeropyrum.</title>
        <authorList>
            <person name="Yumiya M."/>
            <person name="Yoshida T."/>
            <person name="Sako Y."/>
        </authorList>
    </citation>
    <scope>NUCLEOTIDE SEQUENCE [LARGE SCALE GENOMIC DNA]</scope>
    <source>
        <strain evidence="5 6">YK1-12-2013</strain>
    </source>
</reference>
<evidence type="ECO:0000256" key="2">
    <source>
        <dbReference type="ARBA" id="ARBA00023163"/>
    </source>
</evidence>
<evidence type="ECO:0000313" key="6">
    <source>
        <dbReference type="Proteomes" id="UP000291213"/>
    </source>
</evidence>
<evidence type="ECO:0000256" key="1">
    <source>
        <dbReference type="ARBA" id="ARBA00022478"/>
    </source>
</evidence>
<keyword evidence="2 3" id="KW-0804">Transcription</keyword>
<dbReference type="GO" id="GO:0005737">
    <property type="term" value="C:cytoplasm"/>
    <property type="evidence" value="ECO:0007669"/>
    <property type="project" value="UniProtKB-SubCell"/>
</dbReference>
<dbReference type="Proteomes" id="UP000291213">
    <property type="component" value="Unassembled WGS sequence"/>
</dbReference>
<dbReference type="SUPFAM" id="SSF55257">
    <property type="entry name" value="RBP11-like subunits of RNA polymerase"/>
    <property type="match status" value="1"/>
</dbReference>
<dbReference type="EC" id="2.7.7.6" evidence="3"/>
<dbReference type="GO" id="GO:0000428">
    <property type="term" value="C:DNA-directed RNA polymerase complex"/>
    <property type="evidence" value="ECO:0007669"/>
    <property type="project" value="UniProtKB-KW"/>
</dbReference>
<organism evidence="5 6">
    <name type="scientific">Aeropyrum pernix</name>
    <dbReference type="NCBI Taxonomy" id="56636"/>
    <lineage>
        <taxon>Archaea</taxon>
        <taxon>Thermoproteota</taxon>
        <taxon>Thermoprotei</taxon>
        <taxon>Desulfurococcales</taxon>
        <taxon>Desulfurococcaceae</taxon>
        <taxon>Aeropyrum</taxon>
    </lineage>
</organism>
<dbReference type="InterPro" id="IPR009025">
    <property type="entry name" value="RBP11-like_dimer"/>
</dbReference>
<proteinExistence type="inferred from homology"/>
<comment type="subunit">
    <text evidence="3">Part of the RNA polymerase complex.</text>
</comment>
<dbReference type="EMBL" id="BDMD01000041">
    <property type="protein sequence ID" value="GBF09099.1"/>
    <property type="molecule type" value="Genomic_DNA"/>
</dbReference>
<comment type="catalytic activity">
    <reaction evidence="3">
        <text>RNA(n) + a ribonucleoside 5'-triphosphate = RNA(n+1) + diphosphate</text>
        <dbReference type="Rhea" id="RHEA:21248"/>
        <dbReference type="Rhea" id="RHEA-COMP:14527"/>
        <dbReference type="Rhea" id="RHEA-COMP:17342"/>
        <dbReference type="ChEBI" id="CHEBI:33019"/>
        <dbReference type="ChEBI" id="CHEBI:61557"/>
        <dbReference type="ChEBI" id="CHEBI:140395"/>
        <dbReference type="EC" id="2.7.7.6"/>
    </reaction>
</comment>
<sequence>MERLRIIRESRGSYVIQVYGEDHTLGTLLVEAIKRVSNPKLAYYEAVHPMEDIIQVYVKYEDDVDIKEVLRKASDYLLGVIDDFRRRYLEALERRGGGG</sequence>
<comment type="caution">
    <text evidence="5">The sequence shown here is derived from an EMBL/GenBank/DDBJ whole genome shotgun (WGS) entry which is preliminary data.</text>
</comment>
<dbReference type="GO" id="GO:0003677">
    <property type="term" value="F:DNA binding"/>
    <property type="evidence" value="ECO:0007669"/>
    <property type="project" value="InterPro"/>
</dbReference>
<dbReference type="InterPro" id="IPR036603">
    <property type="entry name" value="RBP11-like"/>
</dbReference>
<dbReference type="AlphaFoldDB" id="A0A401H9T4"/>
<feature type="domain" description="DNA-directed RNA polymerase RBP11-like dimerisation" evidence="4">
    <location>
        <begin position="15"/>
        <end position="86"/>
    </location>
</feature>
<keyword evidence="1 3" id="KW-0240">DNA-directed RNA polymerase</keyword>
<dbReference type="HAMAP" id="MF_00261">
    <property type="entry name" value="RNApol_arch_Rpo11"/>
    <property type="match status" value="1"/>
</dbReference>
<dbReference type="OrthoDB" id="24205at2157"/>
<gene>
    <name evidence="3" type="primary">rpo11</name>
    <name evidence="3" type="synonym">rpoL</name>
    <name evidence="5" type="ORF">apy_08240</name>
</gene>
<evidence type="ECO:0000313" key="5">
    <source>
        <dbReference type="EMBL" id="GBF09099.1"/>
    </source>
</evidence>
<comment type="subcellular location">
    <subcellularLocation>
        <location evidence="3">Cytoplasm</location>
    </subcellularLocation>
</comment>